<dbReference type="InterPro" id="IPR002425">
    <property type="entry name" value="ADH_Drosophila-type"/>
</dbReference>
<keyword evidence="6 10" id="KW-0520">NAD</keyword>
<evidence type="ECO:0000256" key="10">
    <source>
        <dbReference type="RuleBase" id="RU000364"/>
    </source>
</evidence>
<dbReference type="EMBL" id="JAMKOV010000002">
    <property type="protein sequence ID" value="KAI8042652.1"/>
    <property type="molecule type" value="Genomic_DNA"/>
</dbReference>
<dbReference type="GO" id="GO:0006066">
    <property type="term" value="P:alcohol metabolic process"/>
    <property type="evidence" value="ECO:0007669"/>
    <property type="project" value="InterPro"/>
</dbReference>
<dbReference type="PANTHER" id="PTHR44229:SF8">
    <property type="entry name" value="ALCOHOL DEHYDROGENASE-RELATED"/>
    <property type="match status" value="1"/>
</dbReference>
<dbReference type="PRINTS" id="PR01168">
    <property type="entry name" value="ALCDHDRGNASE"/>
</dbReference>
<dbReference type="GO" id="GO:0005737">
    <property type="term" value="C:cytoplasm"/>
    <property type="evidence" value="ECO:0007669"/>
    <property type="project" value="TreeGrafter"/>
</dbReference>
<evidence type="ECO:0000313" key="11">
    <source>
        <dbReference type="EMBL" id="KAI8042652.1"/>
    </source>
</evidence>
<comment type="catalytic activity">
    <reaction evidence="7 10">
        <text>a secondary alcohol + NAD(+) = a ketone + NADH + H(+)</text>
        <dbReference type="Rhea" id="RHEA:10740"/>
        <dbReference type="ChEBI" id="CHEBI:15378"/>
        <dbReference type="ChEBI" id="CHEBI:17087"/>
        <dbReference type="ChEBI" id="CHEBI:35681"/>
        <dbReference type="ChEBI" id="CHEBI:57540"/>
        <dbReference type="ChEBI" id="CHEBI:57945"/>
        <dbReference type="EC" id="1.1.1.1"/>
    </reaction>
</comment>
<dbReference type="Gene3D" id="3.40.50.720">
    <property type="entry name" value="NAD(P)-binding Rossmann-like Domain"/>
    <property type="match status" value="2"/>
</dbReference>
<name>A0A9Q0BS68_9MUSC</name>
<evidence type="ECO:0000256" key="5">
    <source>
        <dbReference type="ARBA" id="ARBA00023002"/>
    </source>
</evidence>
<comment type="subunit">
    <text evidence="2 10">Homodimer.</text>
</comment>
<dbReference type="InterPro" id="IPR020904">
    <property type="entry name" value="Sc_DH/Rdtase_CS"/>
</dbReference>
<dbReference type="PROSITE" id="PS00061">
    <property type="entry name" value="ADH_SHORT"/>
    <property type="match status" value="1"/>
</dbReference>
<dbReference type="PRINTS" id="PR00080">
    <property type="entry name" value="SDRFAMILY"/>
</dbReference>
<dbReference type="PANTHER" id="PTHR44229">
    <property type="entry name" value="15-HYDROXYPROSTAGLANDIN DEHYDROGENASE [NAD(+)]"/>
    <property type="match status" value="1"/>
</dbReference>
<dbReference type="InterPro" id="IPR002347">
    <property type="entry name" value="SDR_fam"/>
</dbReference>
<evidence type="ECO:0000256" key="9">
    <source>
        <dbReference type="RuleBase" id="RU000363"/>
    </source>
</evidence>
<accession>A0A9Q0BS68</accession>
<dbReference type="Pfam" id="PF00106">
    <property type="entry name" value="adh_short"/>
    <property type="match status" value="2"/>
</dbReference>
<dbReference type="CDD" id="cd05323">
    <property type="entry name" value="ADH_SDR_c_like"/>
    <property type="match status" value="1"/>
</dbReference>
<keyword evidence="12" id="KW-1185">Reference proteome</keyword>
<evidence type="ECO:0000256" key="1">
    <source>
        <dbReference type="ARBA" id="ARBA00006484"/>
    </source>
</evidence>
<gene>
    <name evidence="11" type="ORF">M5D96_003968</name>
</gene>
<evidence type="ECO:0000256" key="7">
    <source>
        <dbReference type="ARBA" id="ARBA00049164"/>
    </source>
</evidence>
<dbReference type="InterPro" id="IPR036291">
    <property type="entry name" value="NAD(P)-bd_dom_sf"/>
</dbReference>
<comment type="caution">
    <text evidence="11">The sequence shown here is derived from an EMBL/GenBank/DDBJ whole genome shotgun (WGS) entry which is preliminary data.</text>
</comment>
<comment type="catalytic activity">
    <reaction evidence="8 10">
        <text>a primary alcohol + NAD(+) = an aldehyde + NADH + H(+)</text>
        <dbReference type="Rhea" id="RHEA:10736"/>
        <dbReference type="ChEBI" id="CHEBI:15378"/>
        <dbReference type="ChEBI" id="CHEBI:15734"/>
        <dbReference type="ChEBI" id="CHEBI:17478"/>
        <dbReference type="ChEBI" id="CHEBI:57540"/>
        <dbReference type="ChEBI" id="CHEBI:57945"/>
        <dbReference type="EC" id="1.1.1.1"/>
    </reaction>
</comment>
<evidence type="ECO:0000256" key="6">
    <source>
        <dbReference type="ARBA" id="ARBA00023027"/>
    </source>
</evidence>
<comment type="similarity">
    <text evidence="1 9">Belongs to the short-chain dehydrogenases/reductases (SDR) family.</text>
</comment>
<dbReference type="SUPFAM" id="SSF51735">
    <property type="entry name" value="NAD(P)-binding Rossmann-fold domains"/>
    <property type="match status" value="2"/>
</dbReference>
<organism evidence="11 12">
    <name type="scientific">Drosophila gunungcola</name>
    <name type="common">fruit fly</name>
    <dbReference type="NCBI Taxonomy" id="103775"/>
    <lineage>
        <taxon>Eukaryota</taxon>
        <taxon>Metazoa</taxon>
        <taxon>Ecdysozoa</taxon>
        <taxon>Arthropoda</taxon>
        <taxon>Hexapoda</taxon>
        <taxon>Insecta</taxon>
        <taxon>Pterygota</taxon>
        <taxon>Neoptera</taxon>
        <taxon>Endopterygota</taxon>
        <taxon>Diptera</taxon>
        <taxon>Brachycera</taxon>
        <taxon>Muscomorpha</taxon>
        <taxon>Ephydroidea</taxon>
        <taxon>Drosophilidae</taxon>
        <taxon>Drosophila</taxon>
        <taxon>Sophophora</taxon>
    </lineage>
</organism>
<sequence length="474" mass="52459">MSTTLTNKNVIFVAGLGGIGLDTSKELVKRDLKNLVILDRIDNPAAIAELKAINPKVTVSFYPYDVTVPIAETTKLLKTIFAKLKTVDILINGAGILDDHEIERTIAVNYTGLVNTTTAIMDFWDKRKGGPGGIICNIGSVTGFNAIYQVPVYSGTKAAVVNFTSSLAKLAPITGVTAYTVNPGITRTTLVHKFNSWLDVEPQVAEKLLAHPTQPTLACAENFVKAIELNQNGAIWKLDLGTLEPIQSRRKRERMFDLTGKHVCYVADCGGIALETSKILMTKNIAKLAILQSVENPQAIAQLQSIKPSTQIFFWTYDVTMAREEMKQYFDEVMVQMDYIDVLINGATLCDENNIAATINTNLTGMMNTDPLYYSQNGVAVIAVCCGPTRVFVDRELKAFLEYGQSFADRLRRAPCQPTSVCGQNIVSAIERSENGQIWIADKGGLELVKLHWYWHMADQFVHYMQSNDEEDQD</sequence>
<evidence type="ECO:0000313" key="12">
    <source>
        <dbReference type="Proteomes" id="UP001059596"/>
    </source>
</evidence>
<proteinExistence type="inferred from homology"/>
<dbReference type="AlphaFoldDB" id="A0A9Q0BS68"/>
<dbReference type="EC" id="1.1.1.1" evidence="3 10"/>
<dbReference type="GO" id="GO:0004022">
    <property type="term" value="F:alcohol dehydrogenase (NAD+) activity"/>
    <property type="evidence" value="ECO:0007669"/>
    <property type="project" value="UniProtKB-EC"/>
</dbReference>
<evidence type="ECO:0000256" key="3">
    <source>
        <dbReference type="ARBA" id="ARBA00013190"/>
    </source>
</evidence>
<protein>
    <recommendedName>
        <fullName evidence="4 10">Alcohol dehydrogenase</fullName>
        <ecNumber evidence="3 10">1.1.1.1</ecNumber>
    </recommendedName>
</protein>
<dbReference type="PRINTS" id="PR01167">
    <property type="entry name" value="INSADHFAMILY"/>
</dbReference>
<evidence type="ECO:0000256" key="4">
    <source>
        <dbReference type="ARBA" id="ARBA00016352"/>
    </source>
</evidence>
<keyword evidence="5" id="KW-0560">Oxidoreductase</keyword>
<evidence type="ECO:0000256" key="2">
    <source>
        <dbReference type="ARBA" id="ARBA00011738"/>
    </source>
</evidence>
<dbReference type="Proteomes" id="UP001059596">
    <property type="component" value="Unassembled WGS sequence"/>
</dbReference>
<evidence type="ECO:0000256" key="8">
    <source>
        <dbReference type="ARBA" id="ARBA00049243"/>
    </source>
</evidence>
<reference evidence="11" key="1">
    <citation type="journal article" date="2023" name="Genome Biol. Evol.">
        <title>Long-read-based Genome Assembly of Drosophila gunungcola Reveals Fewer Chemosensory Genes in Flower-breeding Species.</title>
        <authorList>
            <person name="Negi A."/>
            <person name="Liao B.Y."/>
            <person name="Yeh S.D."/>
        </authorList>
    </citation>
    <scope>NUCLEOTIDE SEQUENCE</scope>
    <source>
        <strain evidence="11">Sukarami</strain>
    </source>
</reference>